<dbReference type="RefSeq" id="WP_002634097.1">
    <property type="nucleotide sequence ID" value="NZ_CP012109.1"/>
</dbReference>
<evidence type="ECO:0008006" key="5">
    <source>
        <dbReference type="Google" id="ProtNLM"/>
    </source>
</evidence>
<feature type="region of interest" description="Disordered" evidence="1">
    <location>
        <begin position="56"/>
        <end position="84"/>
    </location>
</feature>
<evidence type="ECO:0000256" key="1">
    <source>
        <dbReference type="SAM" id="MobiDB-lite"/>
    </source>
</evidence>
<feature type="compositionally biased region" description="Polar residues" evidence="1">
    <location>
        <begin position="57"/>
        <end position="69"/>
    </location>
</feature>
<dbReference type="STRING" id="1297742.A176_001756"/>
<dbReference type="KEGG" id="mym:A176_001756"/>
<organism evidence="3 4">
    <name type="scientific">Pseudomyxococcus hansupus</name>
    <dbReference type="NCBI Taxonomy" id="1297742"/>
    <lineage>
        <taxon>Bacteria</taxon>
        <taxon>Pseudomonadati</taxon>
        <taxon>Myxococcota</taxon>
        <taxon>Myxococcia</taxon>
        <taxon>Myxococcales</taxon>
        <taxon>Cystobacterineae</taxon>
        <taxon>Myxococcaceae</taxon>
        <taxon>Pseudomyxococcus</taxon>
    </lineage>
</organism>
<sequence>MKATSKKQLRKARGQGMTEYIIIVALIAIAAIGVVTLFGDNIRKLFGASAAALAGNDSVQNDGQSSNDTLNKKTMKNFGQNNAY</sequence>
<dbReference type="AlphaFoldDB" id="A0A0H4WPY1"/>
<dbReference type="PATRIC" id="fig|1297742.4.peg.1777"/>
<keyword evidence="2" id="KW-0812">Transmembrane</keyword>
<keyword evidence="4" id="KW-1185">Reference proteome</keyword>
<protein>
    <recommendedName>
        <fullName evidence="5">Flp pilus assembly protein, pilin Flp</fullName>
    </recommendedName>
</protein>
<dbReference type="eggNOG" id="ENOG5031Q33">
    <property type="taxonomic scope" value="Bacteria"/>
</dbReference>
<gene>
    <name evidence="3" type="ORF">A176_001756</name>
</gene>
<keyword evidence="2" id="KW-1133">Transmembrane helix</keyword>
<evidence type="ECO:0000313" key="3">
    <source>
        <dbReference type="EMBL" id="AKQ64844.1"/>
    </source>
</evidence>
<dbReference type="OrthoDB" id="5524857at2"/>
<proteinExistence type="predicted"/>
<name>A0A0H4WPY1_9BACT</name>
<dbReference type="EMBL" id="CP012109">
    <property type="protein sequence ID" value="AKQ64844.1"/>
    <property type="molecule type" value="Genomic_DNA"/>
</dbReference>
<dbReference type="Proteomes" id="UP000009026">
    <property type="component" value="Chromosome"/>
</dbReference>
<keyword evidence="2" id="KW-0472">Membrane</keyword>
<feature type="transmembrane region" description="Helical" evidence="2">
    <location>
        <begin position="20"/>
        <end position="39"/>
    </location>
</feature>
<evidence type="ECO:0000313" key="4">
    <source>
        <dbReference type="Proteomes" id="UP000009026"/>
    </source>
</evidence>
<reference evidence="3 4" key="1">
    <citation type="journal article" date="2016" name="PLoS ONE">
        <title>Complete Genome Sequence and Comparative Genomics of a Novel Myxobacterium Myxococcus hansupus.</title>
        <authorList>
            <person name="Sharma G."/>
            <person name="Narwani T."/>
            <person name="Subramanian S."/>
        </authorList>
    </citation>
    <scope>NUCLEOTIDE SEQUENCE [LARGE SCALE GENOMIC DNA]</scope>
    <source>
        <strain evidence="4">mixupus</strain>
    </source>
</reference>
<accession>A0A0H4WPY1</accession>
<evidence type="ECO:0000256" key="2">
    <source>
        <dbReference type="SAM" id="Phobius"/>
    </source>
</evidence>